<evidence type="ECO:0000256" key="6">
    <source>
        <dbReference type="ARBA" id="ARBA00034734"/>
    </source>
</evidence>
<dbReference type="InterPro" id="IPR029021">
    <property type="entry name" value="Prot-tyrosine_phosphatase-like"/>
</dbReference>
<evidence type="ECO:0000256" key="1">
    <source>
        <dbReference type="ARBA" id="ARBA00004496"/>
    </source>
</evidence>
<dbReference type="PRINTS" id="PR00700">
    <property type="entry name" value="PRTYPHPHTASE"/>
</dbReference>
<dbReference type="PANTHER" id="PTHR45983">
    <property type="entry name" value="TYROSINE PHOSPHATSE N18, PUTATIVE-RELATED"/>
    <property type="match status" value="1"/>
</dbReference>
<dbReference type="AlphaFoldDB" id="A0A672YCR8"/>
<keyword evidence="2 7" id="KW-0963">Cytoplasm</keyword>
<dbReference type="PIRSF" id="PIRSF000932">
    <property type="entry name" value="Tyr-Ptase_nr12"/>
    <property type="match status" value="1"/>
</dbReference>
<evidence type="ECO:0000259" key="10">
    <source>
        <dbReference type="PROSITE" id="PS50056"/>
    </source>
</evidence>
<dbReference type="GO" id="GO:0005737">
    <property type="term" value="C:cytoplasm"/>
    <property type="evidence" value="ECO:0007669"/>
    <property type="project" value="UniProtKB-SubCell"/>
</dbReference>
<organism evidence="11 12">
    <name type="scientific">Sphaeramia orbicularis</name>
    <name type="common">orbiculate cardinalfish</name>
    <dbReference type="NCBI Taxonomy" id="375764"/>
    <lineage>
        <taxon>Eukaryota</taxon>
        <taxon>Metazoa</taxon>
        <taxon>Chordata</taxon>
        <taxon>Craniata</taxon>
        <taxon>Vertebrata</taxon>
        <taxon>Euteleostomi</taxon>
        <taxon>Actinopterygii</taxon>
        <taxon>Neopterygii</taxon>
        <taxon>Teleostei</taxon>
        <taxon>Neoteleostei</taxon>
        <taxon>Acanthomorphata</taxon>
        <taxon>Gobiaria</taxon>
        <taxon>Kurtiformes</taxon>
        <taxon>Apogonoidei</taxon>
        <taxon>Apogonidae</taxon>
        <taxon>Apogoninae</taxon>
        <taxon>Sphaeramia</taxon>
    </lineage>
</organism>
<feature type="compositionally biased region" description="Low complexity" evidence="8">
    <location>
        <begin position="475"/>
        <end position="489"/>
    </location>
</feature>
<name>A0A672YCR8_9TELE</name>
<dbReference type="InterPro" id="IPR000242">
    <property type="entry name" value="PTP_cat"/>
</dbReference>
<dbReference type="Proteomes" id="UP000472271">
    <property type="component" value="Chromosome 12"/>
</dbReference>
<evidence type="ECO:0000256" key="5">
    <source>
        <dbReference type="ARBA" id="ARBA00022912"/>
    </source>
</evidence>
<evidence type="ECO:0000256" key="2">
    <source>
        <dbReference type="ARBA" id="ARBA00022490"/>
    </source>
</evidence>
<feature type="compositionally biased region" description="Polar residues" evidence="8">
    <location>
        <begin position="584"/>
        <end position="596"/>
    </location>
</feature>
<dbReference type="Ensembl" id="ENSSORT00005001540.1">
    <property type="protein sequence ID" value="ENSSORP00005001495.1"/>
    <property type="gene ID" value="ENSSORG00005000902.1"/>
</dbReference>
<feature type="compositionally biased region" description="Low complexity" evidence="8">
    <location>
        <begin position="553"/>
        <end position="583"/>
    </location>
</feature>
<keyword evidence="3" id="KW-0597">Phosphoprotein</keyword>
<dbReference type="InterPro" id="IPR016130">
    <property type="entry name" value="Tyr_Pase_AS"/>
</dbReference>
<evidence type="ECO:0000256" key="3">
    <source>
        <dbReference type="ARBA" id="ARBA00022553"/>
    </source>
</evidence>
<dbReference type="PROSITE" id="PS00383">
    <property type="entry name" value="TYR_PHOSPHATASE_1"/>
    <property type="match status" value="1"/>
</dbReference>
<feature type="compositionally biased region" description="Basic and acidic residues" evidence="8">
    <location>
        <begin position="311"/>
        <end position="331"/>
    </location>
</feature>
<evidence type="ECO:0000313" key="12">
    <source>
        <dbReference type="Proteomes" id="UP000472271"/>
    </source>
</evidence>
<keyword evidence="4 7" id="KW-0378">Hydrolase</keyword>
<feature type="domain" description="Tyrosine specific protein phosphatases" evidence="10">
    <location>
        <begin position="207"/>
        <end position="284"/>
    </location>
</feature>
<comment type="catalytic activity">
    <reaction evidence="7">
        <text>O-phospho-L-tyrosyl-[protein] + H2O = L-tyrosyl-[protein] + phosphate</text>
        <dbReference type="Rhea" id="RHEA:10684"/>
        <dbReference type="Rhea" id="RHEA-COMP:10136"/>
        <dbReference type="Rhea" id="RHEA-COMP:20101"/>
        <dbReference type="ChEBI" id="CHEBI:15377"/>
        <dbReference type="ChEBI" id="CHEBI:43474"/>
        <dbReference type="ChEBI" id="CHEBI:46858"/>
        <dbReference type="ChEBI" id="CHEBI:61978"/>
        <dbReference type="EC" id="3.1.3.48"/>
    </reaction>
</comment>
<dbReference type="EC" id="3.1.3.48" evidence="7"/>
<dbReference type="PANTHER" id="PTHR45983:SF3">
    <property type="entry name" value="TYROSINE-PROTEIN PHOSPHATASE NON-RECEPTOR TYPE 12"/>
    <property type="match status" value="1"/>
</dbReference>
<evidence type="ECO:0000256" key="7">
    <source>
        <dbReference type="PIRNR" id="PIRNR000932"/>
    </source>
</evidence>
<keyword evidence="12" id="KW-1185">Reference proteome</keyword>
<dbReference type="Gene3D" id="3.90.190.10">
    <property type="entry name" value="Protein tyrosine phosphatase superfamily"/>
    <property type="match status" value="1"/>
</dbReference>
<dbReference type="GO" id="GO:0004726">
    <property type="term" value="F:non-membrane spanning protein tyrosine phosphatase activity"/>
    <property type="evidence" value="ECO:0007669"/>
    <property type="project" value="InterPro"/>
</dbReference>
<comment type="similarity">
    <text evidence="6 7">Belongs to the protein-tyrosine phosphatase family. Non-receptor class 4 subfamily.</text>
</comment>
<feature type="domain" description="Tyrosine-protein phosphatase" evidence="9">
    <location>
        <begin position="29"/>
        <end position="293"/>
    </location>
</feature>
<feature type="region of interest" description="Disordered" evidence="8">
    <location>
        <begin position="648"/>
        <end position="676"/>
    </location>
</feature>
<accession>A0A672YCR8</accession>
<evidence type="ECO:0000256" key="8">
    <source>
        <dbReference type="SAM" id="MobiDB-lite"/>
    </source>
</evidence>
<dbReference type="InterPro" id="IPR012266">
    <property type="entry name" value="PTN12"/>
</dbReference>
<feature type="region of interest" description="Disordered" evidence="8">
    <location>
        <begin position="307"/>
        <end position="346"/>
    </location>
</feature>
<evidence type="ECO:0000259" key="9">
    <source>
        <dbReference type="PROSITE" id="PS50055"/>
    </source>
</evidence>
<comment type="function">
    <text evidence="7">Dephosphorylates a range of proteins, and thereby regulates cellular signaling cascades.</text>
</comment>
<comment type="subcellular location">
    <subcellularLocation>
        <location evidence="1 7">Cytoplasm</location>
    </subcellularLocation>
</comment>
<dbReference type="FunFam" id="3.90.190.10:FF:000045">
    <property type="entry name" value="Tyrosine-protein phosphatase non-receptor type 12"/>
    <property type="match status" value="1"/>
</dbReference>
<reference evidence="11" key="2">
    <citation type="submission" date="2025-08" db="UniProtKB">
        <authorList>
            <consortium name="Ensembl"/>
        </authorList>
    </citation>
    <scope>IDENTIFICATION</scope>
</reference>
<evidence type="ECO:0000256" key="4">
    <source>
        <dbReference type="ARBA" id="ARBA00022801"/>
    </source>
</evidence>
<protein>
    <recommendedName>
        <fullName evidence="7">Tyrosine-protein phosphatase non-receptor type 12</fullName>
        <ecNumber evidence="7">3.1.3.48</ecNumber>
    </recommendedName>
</protein>
<feature type="compositionally biased region" description="Basic and acidic residues" evidence="8">
    <location>
        <begin position="519"/>
        <end position="533"/>
    </location>
</feature>
<feature type="compositionally biased region" description="Polar residues" evidence="8">
    <location>
        <begin position="648"/>
        <end position="666"/>
    </location>
</feature>
<dbReference type="SMART" id="SM00404">
    <property type="entry name" value="PTPc_motif"/>
    <property type="match status" value="1"/>
</dbReference>
<dbReference type="PROSITE" id="PS50056">
    <property type="entry name" value="TYR_PHOSPHATASE_2"/>
    <property type="match status" value="1"/>
</dbReference>
<evidence type="ECO:0000313" key="11">
    <source>
        <dbReference type="Ensembl" id="ENSSORP00005001495.1"/>
    </source>
</evidence>
<dbReference type="SMART" id="SM00194">
    <property type="entry name" value="PTPc"/>
    <property type="match status" value="1"/>
</dbReference>
<dbReference type="Pfam" id="PF00102">
    <property type="entry name" value="Y_phosphatase"/>
    <property type="match status" value="1"/>
</dbReference>
<dbReference type="InterPro" id="IPR000387">
    <property type="entry name" value="Tyr_Pase_dom"/>
</dbReference>
<proteinExistence type="inferred from homology"/>
<keyword evidence="5 7" id="KW-0904">Protein phosphatase</keyword>
<gene>
    <name evidence="11" type="primary">ptpn12</name>
</gene>
<dbReference type="InterPro" id="IPR047170">
    <property type="entry name" value="PTN12/18/22"/>
</dbReference>
<reference evidence="11" key="3">
    <citation type="submission" date="2025-09" db="UniProtKB">
        <authorList>
            <consortium name="Ensembl"/>
        </authorList>
    </citation>
    <scope>IDENTIFICATION</scope>
</reference>
<feature type="region of interest" description="Disordered" evidence="8">
    <location>
        <begin position="438"/>
        <end position="614"/>
    </location>
</feature>
<dbReference type="PROSITE" id="PS50055">
    <property type="entry name" value="TYR_PHOSPHATASE_PTP"/>
    <property type="match status" value="1"/>
</dbReference>
<dbReference type="InterPro" id="IPR003595">
    <property type="entry name" value="Tyr_Pase_cat"/>
</dbReference>
<sequence length="729" mass="80773">MDQAGILRKFIQGVKAMSEGDEERGEDNFGSDFMRLRRLSTKYRTEKIYPTNVGEREENVKKNRYKDILPFDHSRVKLTLKTTNQDTDYVNANFIKGMDGPEAYIATQGPLPNTVIDFWRMNWEYNVVIVMACREFEMGRKKCERYFPQQGEEPMTFGPFRISCESEQTRTDYFIRTLVVEYENETRRITQFHYMNWPDHDVPSSFDSILDMIGLMREYQENDDVPICIHCSAGCGRTGAICAIDYTWNLLKAGKIPEDFNVFRLIQEMRTQRHSAVQTKEQYELVHRAIAQLFEKQLQLLESPTNTQIHDGMDECSPDKARQQSDDERWDTPPPKPPRIRSSQVEGDVKEEILQPPEPHPVPPILTPSPPSAFPTVTNVRQDNDRYHPKPVLHVVSESGPSQTHTPSSPLLSPIMECSGAPRIERKLSIEIKKVPLQEGPRSFDTSSSMGVAGGTASANSGGMLQRGHAFKARSGQSLLTSSSSLSEDSGTEGGAGGCGDSHADGAILARPNHLPVKSSEKGEAPGGERTEVKPGQAAWSQPCNSPEKHLSKTSSSSSSSDRVAPSSSSSSHLSSSSSSSSSTPVRTALSFTNPLHSDYSDEEGDGEMSGREGYRTNISTATAMVSSSSHHGDQQPIRKVLSMSIAGQNAPSPPATTASMSTNCWDSDDSPPPLPERTPESFILASGAFALVKVCRCLFQFWAQSLIPTSNRQMDTHIAGISFTRWFL</sequence>
<reference evidence="11" key="1">
    <citation type="submission" date="2019-06" db="EMBL/GenBank/DDBJ databases">
        <authorList>
            <consortium name="Wellcome Sanger Institute Data Sharing"/>
        </authorList>
    </citation>
    <scope>NUCLEOTIDE SEQUENCE [LARGE SCALE GENOMIC DNA]</scope>
</reference>
<dbReference type="GO" id="GO:0005634">
    <property type="term" value="C:nucleus"/>
    <property type="evidence" value="ECO:0007669"/>
    <property type="project" value="TreeGrafter"/>
</dbReference>
<dbReference type="SUPFAM" id="SSF52799">
    <property type="entry name" value="(Phosphotyrosine protein) phosphatases II"/>
    <property type="match status" value="1"/>
</dbReference>